<evidence type="ECO:0000313" key="13">
    <source>
        <dbReference type="EMBL" id="PIE20465.1"/>
    </source>
</evidence>
<proteinExistence type="inferred from homology"/>
<comment type="similarity">
    <text evidence="9">Belongs to the GSP H family.</text>
</comment>
<dbReference type="GO" id="GO:0005886">
    <property type="term" value="C:plasma membrane"/>
    <property type="evidence" value="ECO:0007669"/>
    <property type="project" value="UniProtKB-SubCell"/>
</dbReference>
<dbReference type="Pfam" id="PF07963">
    <property type="entry name" value="N_methyl"/>
    <property type="match status" value="1"/>
</dbReference>
<dbReference type="Gene3D" id="3.55.40.10">
    <property type="entry name" value="minor pseudopilin epsh domain"/>
    <property type="match status" value="1"/>
</dbReference>
<dbReference type="Proteomes" id="UP000242733">
    <property type="component" value="Unassembled WGS sequence"/>
</dbReference>
<dbReference type="PROSITE" id="PS00409">
    <property type="entry name" value="PROKAR_NTER_METHYL"/>
    <property type="match status" value="1"/>
</dbReference>
<keyword evidence="8 11" id="KW-0472">Membrane</keyword>
<evidence type="ECO:0000256" key="2">
    <source>
        <dbReference type="ARBA" id="ARBA00021549"/>
    </source>
</evidence>
<sequence>MTNLVAGEIIIYWKSVMLLREKGFTLLELMAALLVLAVLLGIGVPSFNSISESAKIRSVTHDLKTAVQLARSEAITRRQIAIACRSNATQTACDFNSDWSSGWLVLLQNGADPEVAADVNVIRVWGDIDIVASGAAAGFVFERSGAAEAAATMDITNGTDNRCLDVNVSGRVRLREVACP</sequence>
<keyword evidence="4" id="KW-0488">Methylation</keyword>
<dbReference type="Pfam" id="PF12019">
    <property type="entry name" value="GspH"/>
    <property type="match status" value="1"/>
</dbReference>
<evidence type="ECO:0000256" key="4">
    <source>
        <dbReference type="ARBA" id="ARBA00022481"/>
    </source>
</evidence>
<evidence type="ECO:0000313" key="14">
    <source>
        <dbReference type="Proteomes" id="UP000242733"/>
    </source>
</evidence>
<evidence type="ECO:0000256" key="9">
    <source>
        <dbReference type="ARBA" id="ARBA00025772"/>
    </source>
</evidence>
<evidence type="ECO:0000256" key="10">
    <source>
        <dbReference type="ARBA" id="ARBA00030775"/>
    </source>
</evidence>
<dbReference type="GO" id="GO:0015627">
    <property type="term" value="C:type II protein secretion system complex"/>
    <property type="evidence" value="ECO:0007669"/>
    <property type="project" value="InterPro"/>
</dbReference>
<comment type="caution">
    <text evidence="13">The sequence shown here is derived from an EMBL/GenBank/DDBJ whole genome shotgun (WGS) entry which is preliminary data.</text>
</comment>
<comment type="subcellular location">
    <subcellularLocation>
        <location evidence="1">Cell inner membrane</location>
        <topology evidence="1">Single-pass membrane protein</topology>
    </subcellularLocation>
</comment>
<dbReference type="EMBL" id="PDSG01000006">
    <property type="protein sequence ID" value="PIE20465.1"/>
    <property type="molecule type" value="Genomic_DNA"/>
</dbReference>
<evidence type="ECO:0000256" key="11">
    <source>
        <dbReference type="SAM" id="Phobius"/>
    </source>
</evidence>
<keyword evidence="6 11" id="KW-0812">Transmembrane</keyword>
<evidence type="ECO:0000256" key="5">
    <source>
        <dbReference type="ARBA" id="ARBA00022519"/>
    </source>
</evidence>
<keyword evidence="3" id="KW-1003">Cell membrane</keyword>
<dbReference type="InterPro" id="IPR045584">
    <property type="entry name" value="Pilin-like"/>
</dbReference>
<evidence type="ECO:0000256" key="3">
    <source>
        <dbReference type="ARBA" id="ARBA00022475"/>
    </source>
</evidence>
<name>A0A2G6JAK6_NEPCE</name>
<dbReference type="InterPro" id="IPR012902">
    <property type="entry name" value="N_methyl_site"/>
</dbReference>
<evidence type="ECO:0000256" key="6">
    <source>
        <dbReference type="ARBA" id="ARBA00022692"/>
    </source>
</evidence>
<evidence type="ECO:0000259" key="12">
    <source>
        <dbReference type="Pfam" id="PF12019"/>
    </source>
</evidence>
<feature type="transmembrane region" description="Helical" evidence="11">
    <location>
        <begin position="24"/>
        <end position="47"/>
    </location>
</feature>
<protein>
    <recommendedName>
        <fullName evidence="2">Type II secretion system protein H</fullName>
    </recommendedName>
    <alternativeName>
        <fullName evidence="10">General secretion pathway protein H</fullName>
    </alternativeName>
</protein>
<dbReference type="InterPro" id="IPR022346">
    <property type="entry name" value="T2SS_GspH"/>
</dbReference>
<keyword evidence="7 11" id="KW-1133">Transmembrane helix</keyword>
<dbReference type="AlphaFoldDB" id="A0A2G6JAK6"/>
<keyword evidence="5" id="KW-0997">Cell inner membrane</keyword>
<gene>
    <name evidence="13" type="ORF">CSA61_01715</name>
</gene>
<dbReference type="SUPFAM" id="SSF54523">
    <property type="entry name" value="Pili subunits"/>
    <property type="match status" value="1"/>
</dbReference>
<evidence type="ECO:0000256" key="1">
    <source>
        <dbReference type="ARBA" id="ARBA00004377"/>
    </source>
</evidence>
<accession>A0A2G6JAK6</accession>
<evidence type="ECO:0000256" key="8">
    <source>
        <dbReference type="ARBA" id="ARBA00023136"/>
    </source>
</evidence>
<feature type="domain" description="General secretion pathway GspH" evidence="12">
    <location>
        <begin position="61"/>
        <end position="170"/>
    </location>
</feature>
<dbReference type="GO" id="GO:0015628">
    <property type="term" value="P:protein secretion by the type II secretion system"/>
    <property type="evidence" value="ECO:0007669"/>
    <property type="project" value="InterPro"/>
</dbReference>
<dbReference type="NCBIfam" id="TIGR02532">
    <property type="entry name" value="IV_pilin_GFxxxE"/>
    <property type="match status" value="1"/>
</dbReference>
<evidence type="ECO:0000256" key="7">
    <source>
        <dbReference type="ARBA" id="ARBA00022989"/>
    </source>
</evidence>
<organism evidence="13 14">
    <name type="scientific">Neptuniibacter caesariensis</name>
    <dbReference type="NCBI Taxonomy" id="207954"/>
    <lineage>
        <taxon>Bacteria</taxon>
        <taxon>Pseudomonadati</taxon>
        <taxon>Pseudomonadota</taxon>
        <taxon>Gammaproteobacteria</taxon>
        <taxon>Oceanospirillales</taxon>
        <taxon>Oceanospirillaceae</taxon>
        <taxon>Neptuniibacter</taxon>
    </lineage>
</organism>
<reference evidence="13 14" key="1">
    <citation type="submission" date="2017-10" db="EMBL/GenBank/DDBJ databases">
        <title>Novel microbial diversity and functional potential in the marine mammal oral microbiome.</title>
        <authorList>
            <person name="Dudek N.K."/>
            <person name="Sun C.L."/>
            <person name="Burstein D."/>
            <person name="Kantor R.S."/>
            <person name="Aliaga Goltsman D.S."/>
            <person name="Bik E.M."/>
            <person name="Thomas B.C."/>
            <person name="Banfield J.F."/>
            <person name="Relman D.A."/>
        </authorList>
    </citation>
    <scope>NUCLEOTIDE SEQUENCE [LARGE SCALE GENOMIC DNA]</scope>
    <source>
        <strain evidence="13">DOLJORAL78_49_30</strain>
    </source>
</reference>